<dbReference type="EMBL" id="PUHZ01000015">
    <property type="protein sequence ID" value="PQO45330.1"/>
    <property type="molecule type" value="Genomic_DNA"/>
</dbReference>
<evidence type="ECO:0000313" key="3">
    <source>
        <dbReference type="EMBL" id="PQO45330.1"/>
    </source>
</evidence>
<dbReference type="SUPFAM" id="SSF49464">
    <property type="entry name" value="Carboxypeptidase regulatory domain-like"/>
    <property type="match status" value="1"/>
</dbReference>
<proteinExistence type="predicted"/>
<dbReference type="RefSeq" id="WP_105336310.1">
    <property type="nucleotide sequence ID" value="NZ_PUHZ01000015.1"/>
</dbReference>
<gene>
    <name evidence="3" type="ORF">C5Y93_15390</name>
</gene>
<dbReference type="InterPro" id="IPR008969">
    <property type="entry name" value="CarboxyPept-like_regulatory"/>
</dbReference>
<feature type="transmembrane region" description="Helical" evidence="1">
    <location>
        <begin position="377"/>
        <end position="397"/>
    </location>
</feature>
<accession>A0A2S8GLN8</accession>
<dbReference type="Pfam" id="PF05569">
    <property type="entry name" value="Peptidase_M56"/>
    <property type="match status" value="1"/>
</dbReference>
<comment type="caution">
    <text evidence="3">The sequence shown here is derived from an EMBL/GenBank/DDBJ whole genome shotgun (WGS) entry which is preliminary data.</text>
</comment>
<keyword evidence="1" id="KW-1133">Transmembrane helix</keyword>
<evidence type="ECO:0000313" key="4">
    <source>
        <dbReference type="Proteomes" id="UP000237819"/>
    </source>
</evidence>
<dbReference type="Pfam" id="PF13899">
    <property type="entry name" value="Thioredoxin_7"/>
    <property type="match status" value="1"/>
</dbReference>
<dbReference type="Proteomes" id="UP000237819">
    <property type="component" value="Unassembled WGS sequence"/>
</dbReference>
<dbReference type="SUPFAM" id="SSF52833">
    <property type="entry name" value="Thioredoxin-like"/>
    <property type="match status" value="1"/>
</dbReference>
<name>A0A2S8GLN8_9BACT</name>
<dbReference type="OrthoDB" id="232400at2"/>
<dbReference type="Gene3D" id="3.30.2010.10">
    <property type="entry name" value="Metalloproteases ('zincins'), catalytic domain"/>
    <property type="match status" value="1"/>
</dbReference>
<protein>
    <recommendedName>
        <fullName evidence="2">Peptidase M56 domain-containing protein</fullName>
    </recommendedName>
</protein>
<dbReference type="InterPro" id="IPR052173">
    <property type="entry name" value="Beta-lactam_resp_regulator"/>
</dbReference>
<sequence>MSWLLSLPMFAMNLAIAATLCLAVPLFLTRCFTSLPKRYGLLLAGLIGSLAAPLAVALGAWLSLGMLPTIEVAQSEPEGTIPPRIAGDTSPVTTPISLPSQAEARPLENEPQMGIPRPALPMPANLPADLDEASKVSEASAAADVPGETTAAMPWLAVVGFSLVGGWLLGSLFVLLRHLRSWLLCRAFVRSCDEVEDSELRELVARQCERLGITTPVRLLESSSLPAPVVVGWLRPAMVLPEEIAFDLTASQLRRVVAHELSHIERRDHWTSGAQVAANILYWWNPLLHLVSRRMNALREMICDDIATSLDAADVSQAERTDYAASLVKLAERAIEHEAMAGSLGISLSSFTEMERRVRRILTERTGTVELKITRRFMAGLSTLGLMLAVGLAFAQVPGEEKEVAEKEEAAEAEVAHDTNEEKAEESARQMGQLVGKVVDGAGQPVIGADVKVLLPGIESVWRTTTDANGDFQLEVEVGKNFFHQIRACSADGKQMGFYHYPSDKVAQEEVRKITLEPVKSAVVHVQDQDGQAVAGAKVAVQLATGSEGPVFTDEKGEANVLIPESATILSVVAWKDDFGLDYVSYELPREQRGDLLAEKPEFPYEKGQTLTLAGATPLTVHVTETSGQPLENVLCSVWLLNKPDTEHLNLSLYTECFREPTDASGTVVFDWFPAWQTNPTVVWPYSTDFPMKRGEYDPAVQKGTLDIRMHRLVPLRGRVTFPDGKPAADIDVSANGVGYESDSFREETKTDKAGCYEFMAAPNQIYMLTVLGGEWVAPAQSGFAILPEEVVPEHDFVLRPATKLTGKLINEANGTPLANHGIYVRQSGIALSDMPEGSLPEADPKQTWIRPMTQVNGTTNEAGEFEFLLADGEYQLSSGGWGFKNLTIAGEKELHVDLKSDKTGRYERAVLVGNVVDDATGKPIANARVHGATRDFTTNSDWQANANEEGIFQVTQLGRAAYVMATNITPNNPNGILAGLAEVDTDESQVTVRLKKMGRVVGRLMSEDGTKPASGVRLDYGFRVYDVKKRFSSTRFGGTVMTDAEGRFALESLIPGIEYECKIANHPSGFLLNVAKPTVEPGQTLDLGDCKTPKPPKPYVPPTLEDQIQSAFDSDKTPLERLASGKKNIATVNQNMLIVFAEPLDPRVHELMKIRWKDMDFRKMSDDFRFLAVPTDAERIEAAQTLAKELELPALQEKGELLLVVIDHEGNLSAKITADQVCDGETLSKAKLLNELEQYQTMPLDARKLLDEALAQAKQEDKRVLVQETATWCGPCHRLSHLLLDHPQWQKDYVWVKMDHRWTGAQEIMNEMRGEANGGIPWFAILDAEGNTLATCNEPDQGRNIGYPSEDWGQKHFAEMLKSTRQRMTDQEIDDLVNAAK</sequence>
<dbReference type="InterPro" id="IPR008756">
    <property type="entry name" value="Peptidase_M56"/>
</dbReference>
<evidence type="ECO:0000256" key="1">
    <source>
        <dbReference type="SAM" id="Phobius"/>
    </source>
</evidence>
<dbReference type="PANTHER" id="PTHR34978:SF3">
    <property type="entry name" value="SLR0241 PROTEIN"/>
    <property type="match status" value="1"/>
</dbReference>
<evidence type="ECO:0000259" key="2">
    <source>
        <dbReference type="Pfam" id="PF05569"/>
    </source>
</evidence>
<keyword evidence="1" id="KW-0812">Transmembrane</keyword>
<dbReference type="Gene3D" id="3.40.30.10">
    <property type="entry name" value="Glutaredoxin"/>
    <property type="match status" value="1"/>
</dbReference>
<feature type="transmembrane region" description="Helical" evidence="1">
    <location>
        <begin position="155"/>
        <end position="176"/>
    </location>
</feature>
<organism evidence="3 4">
    <name type="scientific">Blastopirellula marina</name>
    <dbReference type="NCBI Taxonomy" id="124"/>
    <lineage>
        <taxon>Bacteria</taxon>
        <taxon>Pseudomonadati</taxon>
        <taxon>Planctomycetota</taxon>
        <taxon>Planctomycetia</taxon>
        <taxon>Pirellulales</taxon>
        <taxon>Pirellulaceae</taxon>
        <taxon>Blastopirellula</taxon>
    </lineage>
</organism>
<feature type="transmembrane region" description="Helical" evidence="1">
    <location>
        <begin position="40"/>
        <end position="62"/>
    </location>
</feature>
<dbReference type="PANTHER" id="PTHR34978">
    <property type="entry name" value="POSSIBLE SENSOR-TRANSDUCER PROTEIN BLAR"/>
    <property type="match status" value="1"/>
</dbReference>
<keyword evidence="1" id="KW-0472">Membrane</keyword>
<feature type="domain" description="Peptidase M56" evidence="2">
    <location>
        <begin position="146"/>
        <end position="359"/>
    </location>
</feature>
<feature type="transmembrane region" description="Helical" evidence="1">
    <location>
        <begin position="6"/>
        <end position="28"/>
    </location>
</feature>
<dbReference type="CDD" id="cd07341">
    <property type="entry name" value="M56_BlaR1_MecR1_like"/>
    <property type="match status" value="1"/>
</dbReference>
<reference evidence="3 4" key="1">
    <citation type="submission" date="2018-02" db="EMBL/GenBank/DDBJ databases">
        <title>Comparative genomes isolates from brazilian mangrove.</title>
        <authorList>
            <person name="Araujo J.E."/>
            <person name="Taketani R.G."/>
            <person name="Silva M.C.P."/>
            <person name="Loureco M.V."/>
            <person name="Andreote F.D."/>
        </authorList>
    </citation>
    <scope>NUCLEOTIDE SEQUENCE [LARGE SCALE GENOMIC DNA]</scope>
    <source>
        <strain evidence="3 4">Nap-Phe MGV</strain>
    </source>
</reference>
<dbReference type="InterPro" id="IPR036249">
    <property type="entry name" value="Thioredoxin-like_sf"/>
</dbReference>